<dbReference type="EMBL" id="KV748920">
    <property type="protein sequence ID" value="OCL12124.1"/>
    <property type="molecule type" value="Genomic_DNA"/>
</dbReference>
<proteinExistence type="predicted"/>
<protein>
    <submittedName>
        <fullName evidence="2">DUF1531-domain-containing protein</fullName>
    </submittedName>
</protein>
<dbReference type="OrthoDB" id="4227028at2759"/>
<accession>A0A8E2JWV5</accession>
<dbReference type="Pfam" id="PF07543">
    <property type="entry name" value="PGA2"/>
    <property type="match status" value="1"/>
</dbReference>
<keyword evidence="3" id="KW-1185">Reference proteome</keyword>
<dbReference type="InterPro" id="IPR011431">
    <property type="entry name" value="Trafficking_Pga2"/>
</dbReference>
<dbReference type="AlphaFoldDB" id="A0A8E2JWV5"/>
<organism evidence="2 3">
    <name type="scientific">Glonium stellatum</name>
    <dbReference type="NCBI Taxonomy" id="574774"/>
    <lineage>
        <taxon>Eukaryota</taxon>
        <taxon>Fungi</taxon>
        <taxon>Dikarya</taxon>
        <taxon>Ascomycota</taxon>
        <taxon>Pezizomycotina</taxon>
        <taxon>Dothideomycetes</taxon>
        <taxon>Pleosporomycetidae</taxon>
        <taxon>Gloniales</taxon>
        <taxon>Gloniaceae</taxon>
        <taxon>Glonium</taxon>
    </lineage>
</organism>
<gene>
    <name evidence="2" type="ORF">AOQ84DRAFT_386327</name>
</gene>
<dbReference type="Proteomes" id="UP000250140">
    <property type="component" value="Unassembled WGS sequence"/>
</dbReference>
<dbReference type="PANTHER" id="PTHR28199">
    <property type="entry name" value="PROCESSING OF GAS1 AND ALP PROTEIN 2"/>
    <property type="match status" value="1"/>
</dbReference>
<evidence type="ECO:0000256" key="1">
    <source>
        <dbReference type="SAM" id="MobiDB-lite"/>
    </source>
</evidence>
<feature type="compositionally biased region" description="Acidic residues" evidence="1">
    <location>
        <begin position="96"/>
        <end position="108"/>
    </location>
</feature>
<evidence type="ECO:0000313" key="2">
    <source>
        <dbReference type="EMBL" id="OCL12124.1"/>
    </source>
</evidence>
<evidence type="ECO:0000313" key="3">
    <source>
        <dbReference type="Proteomes" id="UP000250140"/>
    </source>
</evidence>
<feature type="region of interest" description="Disordered" evidence="1">
    <location>
        <begin position="137"/>
        <end position="158"/>
    </location>
</feature>
<name>A0A8E2JWV5_9PEZI</name>
<sequence length="158" mass="17712">MAQAAPPNSSQTASPDITTLLSTWAGNFQRNTSSAFAELRLQDYIRLVVIIGGYCLLRPWLMKLGAKMQTKSHEADSADTGLMNPNELRGKVEIPGVDEDSDEEEEEAAAGTAGNWGRGARVRQRKFIREALEREEKRLREETEAESDKEIEEFLIKE</sequence>
<reference evidence="2 3" key="1">
    <citation type="journal article" date="2016" name="Nat. Commun.">
        <title>Ectomycorrhizal ecology is imprinted in the genome of the dominant symbiotic fungus Cenococcum geophilum.</title>
        <authorList>
            <consortium name="DOE Joint Genome Institute"/>
            <person name="Peter M."/>
            <person name="Kohler A."/>
            <person name="Ohm R.A."/>
            <person name="Kuo A."/>
            <person name="Krutzmann J."/>
            <person name="Morin E."/>
            <person name="Arend M."/>
            <person name="Barry K.W."/>
            <person name="Binder M."/>
            <person name="Choi C."/>
            <person name="Clum A."/>
            <person name="Copeland A."/>
            <person name="Grisel N."/>
            <person name="Haridas S."/>
            <person name="Kipfer T."/>
            <person name="LaButti K."/>
            <person name="Lindquist E."/>
            <person name="Lipzen A."/>
            <person name="Maire R."/>
            <person name="Meier B."/>
            <person name="Mihaltcheva S."/>
            <person name="Molinier V."/>
            <person name="Murat C."/>
            <person name="Poggeler S."/>
            <person name="Quandt C.A."/>
            <person name="Sperisen C."/>
            <person name="Tritt A."/>
            <person name="Tisserant E."/>
            <person name="Crous P.W."/>
            <person name="Henrissat B."/>
            <person name="Nehls U."/>
            <person name="Egli S."/>
            <person name="Spatafora J.W."/>
            <person name="Grigoriev I.V."/>
            <person name="Martin F.M."/>
        </authorList>
    </citation>
    <scope>NUCLEOTIDE SEQUENCE [LARGE SCALE GENOMIC DNA]</scope>
    <source>
        <strain evidence="2 3">CBS 207.34</strain>
    </source>
</reference>
<dbReference type="GO" id="GO:0015031">
    <property type="term" value="P:protein transport"/>
    <property type="evidence" value="ECO:0007669"/>
    <property type="project" value="TreeGrafter"/>
</dbReference>
<feature type="region of interest" description="Disordered" evidence="1">
    <location>
        <begin position="75"/>
        <end position="119"/>
    </location>
</feature>
<dbReference type="PANTHER" id="PTHR28199:SF1">
    <property type="entry name" value="PROCESSING OF GAS1 AND ALP PROTEIN 2"/>
    <property type="match status" value="1"/>
</dbReference>